<accession>A0AAD1U3U4</accession>
<feature type="region of interest" description="Disordered" evidence="4">
    <location>
        <begin position="189"/>
        <end position="215"/>
    </location>
</feature>
<evidence type="ECO:0000256" key="2">
    <source>
        <dbReference type="ARBA" id="ARBA00022741"/>
    </source>
</evidence>
<feature type="compositionally biased region" description="Basic and acidic residues" evidence="4">
    <location>
        <begin position="1"/>
        <end position="11"/>
    </location>
</feature>
<dbReference type="PROSITE" id="PS00211">
    <property type="entry name" value="ABC_TRANSPORTER_1"/>
    <property type="match status" value="1"/>
</dbReference>
<dbReference type="PANTHER" id="PTHR24220:SF688">
    <property type="entry name" value="ABC TRANSPORTER H FAMILY MEMBER 2"/>
    <property type="match status" value="1"/>
</dbReference>
<evidence type="ECO:0000313" key="6">
    <source>
        <dbReference type="EMBL" id="CAI2359694.1"/>
    </source>
</evidence>
<feature type="domain" description="ABC transporter" evidence="5">
    <location>
        <begin position="248"/>
        <end position="489"/>
    </location>
</feature>
<dbReference type="InterPro" id="IPR017871">
    <property type="entry name" value="ABC_transporter-like_CS"/>
</dbReference>
<feature type="region of interest" description="Disordered" evidence="4">
    <location>
        <begin position="1"/>
        <end position="90"/>
    </location>
</feature>
<dbReference type="GO" id="GO:0098796">
    <property type="term" value="C:membrane protein complex"/>
    <property type="evidence" value="ECO:0007669"/>
    <property type="project" value="UniProtKB-ARBA"/>
</dbReference>
<reference evidence="6" key="1">
    <citation type="submission" date="2023-07" db="EMBL/GenBank/DDBJ databases">
        <authorList>
            <consortium name="AG Swart"/>
            <person name="Singh M."/>
            <person name="Singh A."/>
            <person name="Seah K."/>
            <person name="Emmerich C."/>
        </authorList>
    </citation>
    <scope>NUCLEOTIDE SEQUENCE</scope>
    <source>
        <strain evidence="6">DP1</strain>
    </source>
</reference>
<evidence type="ECO:0000256" key="1">
    <source>
        <dbReference type="ARBA" id="ARBA00022448"/>
    </source>
</evidence>
<dbReference type="GO" id="GO:0022857">
    <property type="term" value="F:transmembrane transporter activity"/>
    <property type="evidence" value="ECO:0007669"/>
    <property type="project" value="TreeGrafter"/>
</dbReference>
<dbReference type="CDD" id="cd03255">
    <property type="entry name" value="ABC_MJ0796_LolCDE_FtsE"/>
    <property type="match status" value="1"/>
</dbReference>
<dbReference type="Gene3D" id="3.40.50.300">
    <property type="entry name" value="P-loop containing nucleotide triphosphate hydrolases"/>
    <property type="match status" value="1"/>
</dbReference>
<organism evidence="6 7">
    <name type="scientific">Euplotes crassus</name>
    <dbReference type="NCBI Taxonomy" id="5936"/>
    <lineage>
        <taxon>Eukaryota</taxon>
        <taxon>Sar</taxon>
        <taxon>Alveolata</taxon>
        <taxon>Ciliophora</taxon>
        <taxon>Intramacronucleata</taxon>
        <taxon>Spirotrichea</taxon>
        <taxon>Hypotrichia</taxon>
        <taxon>Euplotida</taxon>
        <taxon>Euplotidae</taxon>
        <taxon>Moneuplotes</taxon>
    </lineage>
</organism>
<dbReference type="EMBL" id="CAMPGE010000929">
    <property type="protein sequence ID" value="CAI2359694.1"/>
    <property type="molecule type" value="Genomic_DNA"/>
</dbReference>
<feature type="compositionally biased region" description="Polar residues" evidence="4">
    <location>
        <begin position="20"/>
        <end position="38"/>
    </location>
</feature>
<dbReference type="FunFam" id="3.40.50.300:FF:000032">
    <property type="entry name" value="Export ABC transporter ATP-binding protein"/>
    <property type="match status" value="1"/>
</dbReference>
<evidence type="ECO:0000256" key="4">
    <source>
        <dbReference type="SAM" id="MobiDB-lite"/>
    </source>
</evidence>
<dbReference type="InterPro" id="IPR003439">
    <property type="entry name" value="ABC_transporter-like_ATP-bd"/>
</dbReference>
<proteinExistence type="predicted"/>
<dbReference type="Pfam" id="PF00005">
    <property type="entry name" value="ABC_tran"/>
    <property type="match status" value="1"/>
</dbReference>
<dbReference type="Proteomes" id="UP001295684">
    <property type="component" value="Unassembled WGS sequence"/>
</dbReference>
<feature type="compositionally biased region" description="Basic and acidic residues" evidence="4">
    <location>
        <begin position="66"/>
        <end position="82"/>
    </location>
</feature>
<dbReference type="PANTHER" id="PTHR24220">
    <property type="entry name" value="IMPORT ATP-BINDING PROTEIN"/>
    <property type="match status" value="1"/>
</dbReference>
<feature type="region of interest" description="Disordered" evidence="4">
    <location>
        <begin position="496"/>
        <end position="553"/>
    </location>
</feature>
<dbReference type="SUPFAM" id="SSF52540">
    <property type="entry name" value="P-loop containing nucleoside triphosphate hydrolases"/>
    <property type="match status" value="1"/>
</dbReference>
<keyword evidence="7" id="KW-1185">Reference proteome</keyword>
<dbReference type="InterPro" id="IPR003593">
    <property type="entry name" value="AAA+_ATPase"/>
</dbReference>
<protein>
    <recommendedName>
        <fullName evidence="5">ABC transporter domain-containing protein</fullName>
    </recommendedName>
</protein>
<keyword evidence="3" id="KW-0067">ATP-binding</keyword>
<dbReference type="PROSITE" id="PS50893">
    <property type="entry name" value="ABC_TRANSPORTER_2"/>
    <property type="match status" value="1"/>
</dbReference>
<dbReference type="InterPro" id="IPR015854">
    <property type="entry name" value="ABC_transpr_LolD-like"/>
</dbReference>
<feature type="compositionally biased region" description="Acidic residues" evidence="4">
    <location>
        <begin position="512"/>
        <end position="527"/>
    </location>
</feature>
<evidence type="ECO:0000259" key="5">
    <source>
        <dbReference type="PROSITE" id="PS50893"/>
    </source>
</evidence>
<feature type="region of interest" description="Disordered" evidence="4">
    <location>
        <begin position="122"/>
        <end position="141"/>
    </location>
</feature>
<dbReference type="SMART" id="SM00382">
    <property type="entry name" value="AAA"/>
    <property type="match status" value="1"/>
</dbReference>
<dbReference type="GO" id="GO:0016887">
    <property type="term" value="F:ATP hydrolysis activity"/>
    <property type="evidence" value="ECO:0007669"/>
    <property type="project" value="InterPro"/>
</dbReference>
<name>A0AAD1U3U4_EUPCR</name>
<sequence length="585" mass="65598">MSEPRDLEKGDGNYAEVPEGSSSINASNQEDQIQSTLPDINPKRKLDKGLTFSPEHSDENDSLEESPDKIARVIENTDKPEPHSYNLSNYDKKATLNKKQMNNFSPASETDKMKISNKEQSIFAPRGLDATRNKNLGNNLEENKDFSINSVGHHREEPHSASNAANAEHLKMYSSAGFGKKDLERNDKEQYDGLQDEESSLEHGRESLSGSNSQKLRSYIREENKLGDLVNEIKDDDEQEDEDPDELIKLINVHKTYLMGLEGVQALRGVNLTVRKGEFVTILGTSGGGKTTMLNIIGTIDKPTKGDLYLCGLRVKSNTQDKLLASIRLNKVAFVFQSFNLISSLSATENVELPMQLKGGMSRSKIHKRAKDLLTKVGLGDRLDHFPNQLSGGEQQRVTIARALSNEPTILLLDEPTGDLDTRSSDIVMKIIMDLNLNDNITMVMVTHDVALKGFASKIVRMSDGRIGSIEEISNKERMKNYNKLRRRVENIANGEDKDKLNVREGVQAYDQQDDESDEGSESEEEKEVSKRIFDKSVEETAPQDPGINRGLPNRMRFIQNARTSKTSVRMPGDYPYKKKVCYLD</sequence>
<dbReference type="InterPro" id="IPR027417">
    <property type="entry name" value="P-loop_NTPase"/>
</dbReference>
<keyword evidence="1" id="KW-0813">Transport</keyword>
<dbReference type="AlphaFoldDB" id="A0AAD1U3U4"/>
<comment type="caution">
    <text evidence="6">The sequence shown here is derived from an EMBL/GenBank/DDBJ whole genome shotgun (WGS) entry which is preliminary data.</text>
</comment>
<evidence type="ECO:0000313" key="7">
    <source>
        <dbReference type="Proteomes" id="UP001295684"/>
    </source>
</evidence>
<gene>
    <name evidence="6" type="ORF">ECRASSUSDP1_LOCUS987</name>
</gene>
<evidence type="ECO:0000256" key="3">
    <source>
        <dbReference type="ARBA" id="ARBA00022840"/>
    </source>
</evidence>
<dbReference type="InterPro" id="IPR017911">
    <property type="entry name" value="MacB-like_ATP-bd"/>
</dbReference>
<feature type="compositionally biased region" description="Basic and acidic residues" evidence="4">
    <location>
        <begin position="528"/>
        <end position="539"/>
    </location>
</feature>
<dbReference type="GO" id="GO:0005886">
    <property type="term" value="C:plasma membrane"/>
    <property type="evidence" value="ECO:0007669"/>
    <property type="project" value="TreeGrafter"/>
</dbReference>
<keyword evidence="2" id="KW-0547">Nucleotide-binding</keyword>
<dbReference type="GO" id="GO:0005524">
    <property type="term" value="F:ATP binding"/>
    <property type="evidence" value="ECO:0007669"/>
    <property type="project" value="UniProtKB-KW"/>
</dbReference>